<comment type="catalytic activity">
    <reaction evidence="5">
        <text>(R)-5-phosphomevalonate = (2E)-3-methyl-5-phosphooxypent-2-enoate + H2O</text>
        <dbReference type="Rhea" id="RHEA:78975"/>
        <dbReference type="ChEBI" id="CHEBI:15377"/>
        <dbReference type="ChEBI" id="CHEBI:58146"/>
        <dbReference type="ChEBI" id="CHEBI:229665"/>
        <dbReference type="EC" id="4.2.1.182"/>
    </reaction>
    <physiologicalReaction direction="left-to-right" evidence="5">
        <dbReference type="Rhea" id="RHEA:78976"/>
    </physiologicalReaction>
</comment>
<evidence type="ECO:0000256" key="10">
    <source>
        <dbReference type="ARBA" id="ARBA00047196"/>
    </source>
</evidence>
<dbReference type="HOGENOM" id="CLU_018825_1_0_2"/>
<proteinExistence type="inferred from homology"/>
<comment type="function">
    <text evidence="6">Component of a hydro-lyase that catalyzes the dehydration of mevalonate 5-phosphate (MVA5P) to form trans-anhydromevalonate 5-phosphate (tAHMP). Involved in the archaeal mevalonate (MVA) pathway, which provides fundamental precursors for isoprenoid biosynthesis, such as isopentenyl diphosphate (IPP) and dimethylallyl diphosphate (DMAPP).</text>
</comment>
<feature type="domain" description="Phosphomevalonate dehydratase large subunit-like" evidence="11">
    <location>
        <begin position="21"/>
        <end position="402"/>
    </location>
</feature>
<keyword evidence="3" id="KW-0414">Isoprene biosynthesis</keyword>
<evidence type="ECO:0000256" key="4">
    <source>
        <dbReference type="ARBA" id="ARBA00023239"/>
    </source>
</evidence>
<dbReference type="PANTHER" id="PTHR36577:SF3">
    <property type="entry name" value="DUF521 DOMAIN PROTEIN (AFU_ORTHOLOGUE AFUA_6G00490)"/>
    <property type="match status" value="1"/>
</dbReference>
<evidence type="ECO:0000256" key="5">
    <source>
        <dbReference type="ARBA" id="ARBA00045120"/>
    </source>
</evidence>
<evidence type="ECO:0000256" key="3">
    <source>
        <dbReference type="ARBA" id="ARBA00023229"/>
    </source>
</evidence>
<comment type="pathway">
    <text evidence="1">Isoprenoid biosynthesis; isopentenyl diphosphate biosynthesis via mevalonate pathway.</text>
</comment>
<keyword evidence="13" id="KW-1185">Reference proteome</keyword>
<protein>
    <recommendedName>
        <fullName evidence="10">Phosphomevalonate dehydratase large subunit</fullName>
        <ecNumber evidence="9">4.2.1.182</ecNumber>
    </recommendedName>
</protein>
<dbReference type="Pfam" id="PF04412">
    <property type="entry name" value="AcnX"/>
    <property type="match status" value="1"/>
</dbReference>
<keyword evidence="2" id="KW-0408">Iron</keyword>
<dbReference type="KEGG" id="mbg:BN140_1346"/>
<comment type="similarity">
    <text evidence="7">Belongs to the AcnX type II large subunit family.</text>
</comment>
<evidence type="ECO:0000256" key="7">
    <source>
        <dbReference type="ARBA" id="ARBA00046333"/>
    </source>
</evidence>
<name>I7LMI1_METBM</name>
<dbReference type="PATRIC" id="fig|1201294.9.peg.1484"/>
<dbReference type="InterPro" id="IPR007506">
    <property type="entry name" value="PMDh-L-like_dom"/>
</dbReference>
<evidence type="ECO:0000256" key="6">
    <source>
        <dbReference type="ARBA" id="ARBA00045299"/>
    </source>
</evidence>
<evidence type="ECO:0000256" key="8">
    <source>
        <dbReference type="ARBA" id="ARBA00046520"/>
    </source>
</evidence>
<dbReference type="AlphaFoldDB" id="I7LMI1"/>
<evidence type="ECO:0000256" key="9">
    <source>
        <dbReference type="ARBA" id="ARBA00047176"/>
    </source>
</evidence>
<comment type="subunit">
    <text evidence="8">Heterodimer composed of a large subunit (PMDh-L) and a small subunit (PMDh-S).</text>
</comment>
<dbReference type="GO" id="GO:0016829">
    <property type="term" value="F:lyase activity"/>
    <property type="evidence" value="ECO:0007669"/>
    <property type="project" value="UniProtKB-KW"/>
</dbReference>
<reference evidence="13" key="1">
    <citation type="journal article" date="2012" name="J. Bacteriol.">
        <title>Complete genome sequence of the hydrogenotrophic, methanogenic archaeon Methanoculleus bourgensis strain MS2T, isolated from a sewage sludge digester.</title>
        <authorList>
            <person name="Maus I."/>
            <person name="Wibberg D."/>
            <person name="Stantscheff R."/>
            <person name="Eikmeyer F.G."/>
            <person name="Seffner A."/>
            <person name="Boelter J."/>
            <person name="Szczepanowski R."/>
            <person name="Blom J."/>
            <person name="Jaenicke S."/>
            <person name="Konig H."/>
            <person name="Puhler A."/>
            <person name="Schluter A."/>
        </authorList>
    </citation>
    <scope>NUCLEOTIDE SEQUENCE [LARGE SCALE GENOMIC DNA]</scope>
    <source>
        <strain evidence="13">ATCC 43281 / DSM 3045 / OCM 15 / MS2</strain>
    </source>
</reference>
<accession>I7LMI1</accession>
<evidence type="ECO:0000313" key="12">
    <source>
        <dbReference type="EMBL" id="CCJ36269.1"/>
    </source>
</evidence>
<dbReference type="STRING" id="1201294.BN140_1346"/>
<dbReference type="GO" id="GO:0008299">
    <property type="term" value="P:isoprenoid biosynthetic process"/>
    <property type="evidence" value="ECO:0007669"/>
    <property type="project" value="UniProtKB-KW"/>
</dbReference>
<organism evidence="12 13">
    <name type="scientific">Methanoculleus bourgensis (strain ATCC 43281 / DSM 3045 / OCM 15 / MS2)</name>
    <name type="common">Methanogenium bourgense</name>
    <dbReference type="NCBI Taxonomy" id="1201294"/>
    <lineage>
        <taxon>Archaea</taxon>
        <taxon>Methanobacteriati</taxon>
        <taxon>Methanobacteriota</taxon>
        <taxon>Stenosarchaea group</taxon>
        <taxon>Methanomicrobia</taxon>
        <taxon>Methanomicrobiales</taxon>
        <taxon>Methanomicrobiaceae</taxon>
        <taxon>Methanoculleus</taxon>
    </lineage>
</organism>
<dbReference type="CDD" id="cd01355">
    <property type="entry name" value="AcnX"/>
    <property type="match status" value="1"/>
</dbReference>
<evidence type="ECO:0000259" key="11">
    <source>
        <dbReference type="Pfam" id="PF04412"/>
    </source>
</evidence>
<dbReference type="PANTHER" id="PTHR36577">
    <property type="entry name" value="DUF521 DOMAIN PROTEIN (AFU_ORTHOLOGUE AFUA_6G00490)"/>
    <property type="match status" value="1"/>
</dbReference>
<dbReference type="Proteomes" id="UP000009007">
    <property type="component" value="Chromosome I"/>
</dbReference>
<dbReference type="EC" id="4.2.1.182" evidence="9"/>
<evidence type="ECO:0000256" key="1">
    <source>
        <dbReference type="ARBA" id="ARBA00005092"/>
    </source>
</evidence>
<evidence type="ECO:0000313" key="13">
    <source>
        <dbReference type="Proteomes" id="UP000009007"/>
    </source>
</evidence>
<sequence>MPRSLWGGRTNLRERSGCKFMYLDTSDEKVLAGEFGETPQKMMEILVALGEVYEAEKLIPITSAQVSGASYKTIGKWGLAWLQSLDARVAVPTVLNPIGMPQEGWREFGIKEEFARNQALVVEAYRKLGIKLECTCTPYYLNITEYGEHLAWSESSAVAYANSVLGARTNREGGPSALAAAIIGKTPYYGLHIVANRRPQVVVEVEEGTGPRADHWGAIGHVAGKKVGNRIPIFEGIRPNRDQLKALGAAMAATGAVALFHVDKITPEARVFSFKTDDLERVTVTQDEVEALFAETEVEAVAVGCPHCSSAELEELAGLLKGKTTTKPFYIFAAAGVAKKNPDHVAAIERSGARVITDTCMVVSPRMDEFDSIMVDSGKALAYVPGMCGALARIGTRKECVEVATG</sequence>
<dbReference type="EMBL" id="HE964772">
    <property type="protein sequence ID" value="CCJ36269.1"/>
    <property type="molecule type" value="Genomic_DNA"/>
</dbReference>
<gene>
    <name evidence="12" type="ordered locus">BN140_1346</name>
</gene>
<keyword evidence="4" id="KW-0456">Lyase</keyword>
<evidence type="ECO:0000256" key="2">
    <source>
        <dbReference type="ARBA" id="ARBA00023004"/>
    </source>
</evidence>